<feature type="chain" id="PRO_5035473101" evidence="1">
    <location>
        <begin position="16"/>
        <end position="83"/>
    </location>
</feature>
<dbReference type="Proteomes" id="UP000811619">
    <property type="component" value="Unassembled WGS sequence"/>
</dbReference>
<feature type="signal peptide" evidence="1">
    <location>
        <begin position="1"/>
        <end position="15"/>
    </location>
</feature>
<comment type="caution">
    <text evidence="2">The sequence shown here is derived from an EMBL/GenBank/DDBJ whole genome shotgun (WGS) entry which is preliminary data.</text>
</comment>
<keyword evidence="3" id="KW-1185">Reference proteome</keyword>
<evidence type="ECO:0000313" key="2">
    <source>
        <dbReference type="EMBL" id="KAG5926575.1"/>
    </source>
</evidence>
<evidence type="ECO:0000256" key="1">
    <source>
        <dbReference type="SAM" id="SignalP"/>
    </source>
</evidence>
<evidence type="ECO:0000313" key="3">
    <source>
        <dbReference type="Proteomes" id="UP000811619"/>
    </source>
</evidence>
<dbReference type="OrthoDB" id="5048213at2759"/>
<name>A0A8K0NLT1_9HYPO</name>
<keyword evidence="1" id="KW-0732">Signal</keyword>
<reference evidence="2" key="1">
    <citation type="journal article" date="2020" name="bioRxiv">
        <title>Whole genome comparisons of ergot fungi reveals the divergence and evolution of species within the genus Claviceps are the result of varying mechanisms driving genome evolution and host range expansion.</title>
        <authorList>
            <person name="Wyka S.A."/>
            <person name="Mondo S.J."/>
            <person name="Liu M."/>
            <person name="Dettman J."/>
            <person name="Nalam V."/>
            <person name="Broders K.D."/>
        </authorList>
    </citation>
    <scope>NUCLEOTIDE SEQUENCE</scope>
    <source>
        <strain evidence="2">CCC 489</strain>
    </source>
</reference>
<sequence length="83" mass="8727">MKLQLGFLLVGLAMAELPTLHLANEDGIKRPEGGGGASAAALCPPTFPRYCPIGGFCCRTSKCCALSCCLESATYCYAGNCYR</sequence>
<accession>A0A8K0NLT1</accession>
<dbReference type="AlphaFoldDB" id="A0A8K0NLT1"/>
<organism evidence="2 3">
    <name type="scientific">Claviceps africana</name>
    <dbReference type="NCBI Taxonomy" id="83212"/>
    <lineage>
        <taxon>Eukaryota</taxon>
        <taxon>Fungi</taxon>
        <taxon>Dikarya</taxon>
        <taxon>Ascomycota</taxon>
        <taxon>Pezizomycotina</taxon>
        <taxon>Sordariomycetes</taxon>
        <taxon>Hypocreomycetidae</taxon>
        <taxon>Hypocreales</taxon>
        <taxon>Clavicipitaceae</taxon>
        <taxon>Claviceps</taxon>
    </lineage>
</organism>
<gene>
    <name evidence="2" type="ORF">E4U42_003140</name>
</gene>
<proteinExistence type="predicted"/>
<dbReference type="EMBL" id="SRPY01000254">
    <property type="protein sequence ID" value="KAG5926575.1"/>
    <property type="molecule type" value="Genomic_DNA"/>
</dbReference>
<protein>
    <submittedName>
        <fullName evidence="2">Uncharacterized protein</fullName>
    </submittedName>
</protein>